<evidence type="ECO:0000313" key="2">
    <source>
        <dbReference type="Proteomes" id="UP000823749"/>
    </source>
</evidence>
<dbReference type="InterPro" id="IPR010255">
    <property type="entry name" value="Haem_peroxidase_sf"/>
</dbReference>
<dbReference type="AlphaFoldDB" id="A0AAV6JQN1"/>
<comment type="caution">
    <text evidence="1">The sequence shown here is derived from an EMBL/GenBank/DDBJ whole genome shotgun (WGS) entry which is preliminary data.</text>
</comment>
<reference evidence="1" key="1">
    <citation type="submission" date="2020-08" db="EMBL/GenBank/DDBJ databases">
        <title>Plant Genome Project.</title>
        <authorList>
            <person name="Zhang R.-G."/>
        </authorList>
    </citation>
    <scope>NUCLEOTIDE SEQUENCE</scope>
    <source>
        <strain evidence="1">WSP0</strain>
        <tissue evidence="1">Leaf</tissue>
    </source>
</reference>
<dbReference type="SUPFAM" id="SSF48113">
    <property type="entry name" value="Heme-dependent peroxidases"/>
    <property type="match status" value="1"/>
</dbReference>
<protein>
    <recommendedName>
        <fullName evidence="3">L-ascorbate peroxidase</fullName>
    </recommendedName>
</protein>
<proteinExistence type="predicted"/>
<dbReference type="GO" id="GO:0020037">
    <property type="term" value="F:heme binding"/>
    <property type="evidence" value="ECO:0007669"/>
    <property type="project" value="InterPro"/>
</dbReference>
<evidence type="ECO:0008006" key="3">
    <source>
        <dbReference type="Google" id="ProtNLM"/>
    </source>
</evidence>
<name>A0AAV6JQN1_9ERIC</name>
<gene>
    <name evidence="1" type="ORF">RHGRI_020956</name>
</gene>
<keyword evidence="2" id="KW-1185">Reference proteome</keyword>
<evidence type="ECO:0000313" key="1">
    <source>
        <dbReference type="EMBL" id="KAG5540889.1"/>
    </source>
</evidence>
<dbReference type="EMBL" id="JACTNZ010000007">
    <property type="protein sequence ID" value="KAG5540889.1"/>
    <property type="molecule type" value="Genomic_DNA"/>
</dbReference>
<accession>A0AAV6JQN1</accession>
<dbReference type="GO" id="GO:0004601">
    <property type="term" value="F:peroxidase activity"/>
    <property type="evidence" value="ECO:0007669"/>
    <property type="project" value="InterPro"/>
</dbReference>
<organism evidence="1 2">
    <name type="scientific">Rhododendron griersonianum</name>
    <dbReference type="NCBI Taxonomy" id="479676"/>
    <lineage>
        <taxon>Eukaryota</taxon>
        <taxon>Viridiplantae</taxon>
        <taxon>Streptophyta</taxon>
        <taxon>Embryophyta</taxon>
        <taxon>Tracheophyta</taxon>
        <taxon>Spermatophyta</taxon>
        <taxon>Magnoliopsida</taxon>
        <taxon>eudicotyledons</taxon>
        <taxon>Gunneridae</taxon>
        <taxon>Pentapetalae</taxon>
        <taxon>asterids</taxon>
        <taxon>Ericales</taxon>
        <taxon>Ericaceae</taxon>
        <taxon>Ericoideae</taxon>
        <taxon>Rhodoreae</taxon>
        <taxon>Rhododendron</taxon>
    </lineage>
</organism>
<sequence>MRRQERLRDRVRDEASQRRIRSMVKREIAGQRRGRWKDRSKGLRGDMILGVVLYWAKWPEVLMIGCGHMWLKAVKRLNTSVQRMAMAVKFLKRGGFLVGCTQELVALSGAHTLGSKGFGNPISFDNAYFKILLEKPWLSSGD</sequence>
<dbReference type="GO" id="GO:0006979">
    <property type="term" value="P:response to oxidative stress"/>
    <property type="evidence" value="ECO:0007669"/>
    <property type="project" value="InterPro"/>
</dbReference>
<dbReference type="Gene3D" id="1.10.420.10">
    <property type="entry name" value="Peroxidase, domain 2"/>
    <property type="match status" value="1"/>
</dbReference>
<dbReference type="Proteomes" id="UP000823749">
    <property type="component" value="Chromosome 7"/>
</dbReference>